<dbReference type="InterPro" id="IPR001505">
    <property type="entry name" value="Copper_CuA"/>
</dbReference>
<keyword evidence="7" id="KW-1185">Reference proteome</keyword>
<dbReference type="GO" id="GO:0004129">
    <property type="term" value="F:cytochrome-c oxidase activity"/>
    <property type="evidence" value="ECO:0007669"/>
    <property type="project" value="InterPro"/>
</dbReference>
<keyword evidence="3" id="KW-0186">Copper</keyword>
<dbReference type="STRING" id="1760988.SAMN02949497_4130"/>
<evidence type="ECO:0000259" key="5">
    <source>
        <dbReference type="PROSITE" id="PS50857"/>
    </source>
</evidence>
<keyword evidence="4" id="KW-1133">Transmembrane helix</keyword>
<keyword evidence="4" id="KW-0812">Transmembrane</keyword>
<organism evidence="6 7">
    <name type="scientific">Methylomagnum ishizawai</name>
    <dbReference type="NCBI Taxonomy" id="1760988"/>
    <lineage>
        <taxon>Bacteria</taxon>
        <taxon>Pseudomonadati</taxon>
        <taxon>Pseudomonadota</taxon>
        <taxon>Gammaproteobacteria</taxon>
        <taxon>Methylococcales</taxon>
        <taxon>Methylococcaceae</taxon>
        <taxon>Methylomagnum</taxon>
    </lineage>
</organism>
<keyword evidence="4" id="KW-0472">Membrane</keyword>
<comment type="subcellular location">
    <subcellularLocation>
        <location evidence="1">Cell envelope</location>
    </subcellularLocation>
</comment>
<dbReference type="GO" id="GO:0005507">
    <property type="term" value="F:copper ion binding"/>
    <property type="evidence" value="ECO:0007669"/>
    <property type="project" value="InterPro"/>
</dbReference>
<evidence type="ECO:0000256" key="3">
    <source>
        <dbReference type="ARBA" id="ARBA00023008"/>
    </source>
</evidence>
<evidence type="ECO:0000256" key="4">
    <source>
        <dbReference type="SAM" id="Phobius"/>
    </source>
</evidence>
<dbReference type="InterPro" id="IPR008972">
    <property type="entry name" value="Cupredoxin"/>
</dbReference>
<protein>
    <submittedName>
        <fullName evidence="6">Cytochrome c oxidase subunit 2</fullName>
    </submittedName>
</protein>
<feature type="domain" description="Cytochrome oxidase subunit II copper A binding" evidence="5">
    <location>
        <begin position="68"/>
        <end position="170"/>
    </location>
</feature>
<keyword evidence="2" id="KW-0479">Metal-binding</keyword>
<evidence type="ECO:0000256" key="2">
    <source>
        <dbReference type="ARBA" id="ARBA00022723"/>
    </source>
</evidence>
<evidence type="ECO:0000313" key="6">
    <source>
        <dbReference type="EMBL" id="SMF96724.1"/>
    </source>
</evidence>
<proteinExistence type="predicted"/>
<dbReference type="InterPro" id="IPR051403">
    <property type="entry name" value="NosZ/Cyto_c_oxidase_sub2"/>
</dbReference>
<dbReference type="PANTHER" id="PTHR42838:SF2">
    <property type="entry name" value="NITROUS-OXIDE REDUCTASE"/>
    <property type="match status" value="1"/>
</dbReference>
<dbReference type="SUPFAM" id="SSF49503">
    <property type="entry name" value="Cupredoxins"/>
    <property type="match status" value="1"/>
</dbReference>
<dbReference type="EMBL" id="FXAM01000001">
    <property type="protein sequence ID" value="SMF96724.1"/>
    <property type="molecule type" value="Genomic_DNA"/>
</dbReference>
<dbReference type="PROSITE" id="PS50857">
    <property type="entry name" value="COX2_CUA"/>
    <property type="match status" value="1"/>
</dbReference>
<gene>
    <name evidence="6" type="ORF">SAMN02949497_4130</name>
</gene>
<sequence length="173" mass="18937">MAFHIHPLERKWLYAASAAIAIFIGSILLTALFGGIHPPGHMEIIDSARLHLDGEFMEDKLGVRTEPDGSVHVTLVAARYGFFPRQIELPAGTPITFRIASADVLHGMHAPMTNLSTMIVPGYVSTVTTAFPKPGEYPMLCNEFCGMGHDHMWSKMTVVSKETWTAAHPPAGR</sequence>
<name>A0A1Y6D932_9GAMM</name>
<accession>A0A1Y6D932</accession>
<dbReference type="OrthoDB" id="9773456at2"/>
<evidence type="ECO:0000256" key="1">
    <source>
        <dbReference type="ARBA" id="ARBA00004196"/>
    </source>
</evidence>
<dbReference type="Proteomes" id="UP000192923">
    <property type="component" value="Unassembled WGS sequence"/>
</dbReference>
<dbReference type="GO" id="GO:0016020">
    <property type="term" value="C:membrane"/>
    <property type="evidence" value="ECO:0007669"/>
    <property type="project" value="InterPro"/>
</dbReference>
<dbReference type="GO" id="GO:0030313">
    <property type="term" value="C:cell envelope"/>
    <property type="evidence" value="ECO:0007669"/>
    <property type="project" value="UniProtKB-SubCell"/>
</dbReference>
<reference evidence="6 7" key="1">
    <citation type="submission" date="2016-12" db="EMBL/GenBank/DDBJ databases">
        <authorList>
            <person name="Song W.-J."/>
            <person name="Kurnit D.M."/>
        </authorList>
    </citation>
    <scope>NUCLEOTIDE SEQUENCE [LARGE SCALE GENOMIC DNA]</scope>
    <source>
        <strain evidence="6 7">175</strain>
    </source>
</reference>
<dbReference type="AlphaFoldDB" id="A0A1Y6D932"/>
<dbReference type="RefSeq" id="WP_085215582.1">
    <property type="nucleotide sequence ID" value="NZ_FXAM01000001.1"/>
</dbReference>
<feature type="transmembrane region" description="Helical" evidence="4">
    <location>
        <begin position="12"/>
        <end position="36"/>
    </location>
</feature>
<evidence type="ECO:0000313" key="7">
    <source>
        <dbReference type="Proteomes" id="UP000192923"/>
    </source>
</evidence>
<dbReference type="PANTHER" id="PTHR42838">
    <property type="entry name" value="CYTOCHROME C OXIDASE SUBUNIT II"/>
    <property type="match status" value="1"/>
</dbReference>
<dbReference type="InterPro" id="IPR002429">
    <property type="entry name" value="CcO_II-like_C"/>
</dbReference>
<dbReference type="Gene3D" id="2.60.40.420">
    <property type="entry name" value="Cupredoxins - blue copper proteins"/>
    <property type="match status" value="1"/>
</dbReference>
<dbReference type="Pfam" id="PF00116">
    <property type="entry name" value="COX2"/>
    <property type="match status" value="1"/>
</dbReference>
<dbReference type="PROSITE" id="PS00078">
    <property type="entry name" value="COX2"/>
    <property type="match status" value="1"/>
</dbReference>